<dbReference type="EMBL" id="WIXE01009848">
    <property type="protein sequence ID" value="KAK5978070.1"/>
    <property type="molecule type" value="Genomic_DNA"/>
</dbReference>
<dbReference type="Gene3D" id="2.40.70.10">
    <property type="entry name" value="Acid Proteases"/>
    <property type="match status" value="1"/>
</dbReference>
<feature type="region of interest" description="Disordered" evidence="1">
    <location>
        <begin position="372"/>
        <end position="396"/>
    </location>
</feature>
<dbReference type="SUPFAM" id="SSF50630">
    <property type="entry name" value="Acid proteases"/>
    <property type="match status" value="1"/>
</dbReference>
<keyword evidence="2" id="KW-0695">RNA-directed DNA polymerase</keyword>
<dbReference type="GO" id="GO:0003964">
    <property type="term" value="F:RNA-directed DNA polymerase activity"/>
    <property type="evidence" value="ECO:0007669"/>
    <property type="project" value="UniProtKB-KW"/>
</dbReference>
<dbReference type="Proteomes" id="UP001331761">
    <property type="component" value="Unassembled WGS sequence"/>
</dbReference>
<keyword evidence="2" id="KW-0808">Transferase</keyword>
<reference evidence="2 3" key="1">
    <citation type="submission" date="2019-10" db="EMBL/GenBank/DDBJ databases">
        <title>Assembly and Annotation for the nematode Trichostrongylus colubriformis.</title>
        <authorList>
            <person name="Martin J."/>
        </authorList>
    </citation>
    <scope>NUCLEOTIDE SEQUENCE [LARGE SCALE GENOMIC DNA]</scope>
    <source>
        <strain evidence="2">G859</strain>
        <tissue evidence="2">Whole worm</tissue>
    </source>
</reference>
<evidence type="ECO:0000313" key="3">
    <source>
        <dbReference type="Proteomes" id="UP001331761"/>
    </source>
</evidence>
<comment type="caution">
    <text evidence="2">The sequence shown here is derived from an EMBL/GenBank/DDBJ whole genome shotgun (WGS) entry which is preliminary data.</text>
</comment>
<keyword evidence="3" id="KW-1185">Reference proteome</keyword>
<protein>
    <submittedName>
        <fullName evidence="2">Reverse transcriptase domain-containing protein</fullName>
    </submittedName>
</protein>
<dbReference type="PANTHER" id="PTHR24559:SF444">
    <property type="entry name" value="REVERSE TRANSCRIPTASE DOMAIN-CONTAINING PROTEIN"/>
    <property type="match status" value="1"/>
</dbReference>
<dbReference type="AlphaFoldDB" id="A0AAN8FVY4"/>
<dbReference type="SUPFAM" id="SSF56672">
    <property type="entry name" value="DNA/RNA polymerases"/>
    <property type="match status" value="1"/>
</dbReference>
<dbReference type="InterPro" id="IPR021109">
    <property type="entry name" value="Peptidase_aspartic_dom_sf"/>
</dbReference>
<accession>A0AAN8FVY4</accession>
<organism evidence="2 3">
    <name type="scientific">Trichostrongylus colubriformis</name>
    <name type="common">Black scour worm</name>
    <dbReference type="NCBI Taxonomy" id="6319"/>
    <lineage>
        <taxon>Eukaryota</taxon>
        <taxon>Metazoa</taxon>
        <taxon>Ecdysozoa</taxon>
        <taxon>Nematoda</taxon>
        <taxon>Chromadorea</taxon>
        <taxon>Rhabditida</taxon>
        <taxon>Rhabditina</taxon>
        <taxon>Rhabditomorpha</taxon>
        <taxon>Strongyloidea</taxon>
        <taxon>Trichostrongylidae</taxon>
        <taxon>Trichostrongylus</taxon>
    </lineage>
</organism>
<keyword evidence="2" id="KW-0548">Nucleotidyltransferase</keyword>
<gene>
    <name evidence="2" type="ORF">GCK32_022764</name>
</gene>
<feature type="compositionally biased region" description="Basic and acidic residues" evidence="1">
    <location>
        <begin position="385"/>
        <end position="394"/>
    </location>
</feature>
<dbReference type="InterPro" id="IPR053134">
    <property type="entry name" value="RNA-dir_DNA_polymerase"/>
</dbReference>
<proteinExistence type="predicted"/>
<evidence type="ECO:0000313" key="2">
    <source>
        <dbReference type="EMBL" id="KAK5978070.1"/>
    </source>
</evidence>
<feature type="region of interest" description="Disordered" evidence="1">
    <location>
        <begin position="411"/>
        <end position="431"/>
    </location>
</feature>
<feature type="compositionally biased region" description="Basic and acidic residues" evidence="1">
    <location>
        <begin position="421"/>
        <end position="431"/>
    </location>
</feature>
<dbReference type="InterPro" id="IPR043502">
    <property type="entry name" value="DNA/RNA_pol_sf"/>
</dbReference>
<dbReference type="Gene3D" id="3.10.10.10">
    <property type="entry name" value="HIV Type 1 Reverse Transcriptase, subunit A, domain 1"/>
    <property type="match status" value="1"/>
</dbReference>
<dbReference type="PANTHER" id="PTHR24559">
    <property type="entry name" value="TRANSPOSON TY3-I GAG-POL POLYPROTEIN"/>
    <property type="match status" value="1"/>
</dbReference>
<sequence>MLALIDTGAAITVSSRGITDLIGVFKLQPSPVRSALGMAGIPVLLAGTARVHIQIGSIALDHLVYFTNGPCVPRQVDKYNIILGNDLLARLPPWHINYSRGSLSVGKETIPILTLDVPPRSLSPYPDVVTIRATATSVVPPRTETLVRCSAISPILLPLMMVTQASALSDKHLFIAPAVFYPERAVVLITNPTSRPEVVYERQQLGTAIPLTRDASGILMDSSSIDDSFREAPLDALPTIAVTDRDPTVTEPTLNVDLSQSDVTDDEKAQLRQVFIEYRDRISNSSYDLGSYTHTLVNIKTTVDTPPSRFRPPRIPVKFQRELDDHINKLLKAGRIVESDTPWVHNTVLVKKRDGSLRVCLDFRPLNDITVPEGATGKGSCGRQNSREEAEARGDAGGVCSLASIGVGEAVEPLAGPGESASKEEPLSETS</sequence>
<name>A0AAN8FVY4_TRICO</name>
<evidence type="ECO:0000256" key="1">
    <source>
        <dbReference type="SAM" id="MobiDB-lite"/>
    </source>
</evidence>